<sequence>MLGLDADAGILDFETKQDTLLVFIEPPQPQGHRSGFRKLDGVGCVVEQGLLQAGGIPHQQRKRFAAVNNQLKLLGMRAIAEDGDDIREQPLGLQRRFVEHEFSGLDLR</sequence>
<dbReference type="EMBL" id="VSSQ01011240">
    <property type="protein sequence ID" value="MPM46352.1"/>
    <property type="molecule type" value="Genomic_DNA"/>
</dbReference>
<reference evidence="1" key="1">
    <citation type="submission" date="2019-08" db="EMBL/GenBank/DDBJ databases">
        <authorList>
            <person name="Kucharzyk K."/>
            <person name="Murdoch R.W."/>
            <person name="Higgins S."/>
            <person name="Loffler F."/>
        </authorList>
    </citation>
    <scope>NUCLEOTIDE SEQUENCE</scope>
</reference>
<proteinExistence type="predicted"/>
<evidence type="ECO:0000313" key="1">
    <source>
        <dbReference type="EMBL" id="MPM46352.1"/>
    </source>
</evidence>
<accession>A0A644ZZZ7</accession>
<protein>
    <submittedName>
        <fullName evidence="1">Uncharacterized protein</fullName>
    </submittedName>
</protein>
<dbReference type="AlphaFoldDB" id="A0A644ZZZ7"/>
<organism evidence="1">
    <name type="scientific">bioreactor metagenome</name>
    <dbReference type="NCBI Taxonomy" id="1076179"/>
    <lineage>
        <taxon>unclassified sequences</taxon>
        <taxon>metagenomes</taxon>
        <taxon>ecological metagenomes</taxon>
    </lineage>
</organism>
<comment type="caution">
    <text evidence="1">The sequence shown here is derived from an EMBL/GenBank/DDBJ whole genome shotgun (WGS) entry which is preliminary data.</text>
</comment>
<gene>
    <name evidence="1" type="ORF">SDC9_93050</name>
</gene>
<name>A0A644ZZZ7_9ZZZZ</name>